<dbReference type="AlphaFoldDB" id="A0A1G2EEY1"/>
<evidence type="ECO:0000313" key="2">
    <source>
        <dbReference type="Proteomes" id="UP000178647"/>
    </source>
</evidence>
<gene>
    <name evidence="1" type="ORF">A2896_01795</name>
</gene>
<sequence length="67" mass="7893">MAENDKDISNGRMVFIYIIFSPYYTKKSPEWRFFEGSRPRTKFGILDRYGSWTPLSRPRAVVKIGSK</sequence>
<accession>A0A1G2EEY1</accession>
<organism evidence="1 2">
    <name type="scientific">Candidatus Nealsonbacteria bacterium RIFCSPLOWO2_01_FULL_43_32</name>
    <dbReference type="NCBI Taxonomy" id="1801672"/>
    <lineage>
        <taxon>Bacteria</taxon>
        <taxon>Candidatus Nealsoniibacteriota</taxon>
    </lineage>
</organism>
<proteinExistence type="predicted"/>
<dbReference type="STRING" id="1801672.A2896_01795"/>
<reference evidence="1 2" key="1">
    <citation type="journal article" date="2016" name="Nat. Commun.">
        <title>Thousands of microbial genomes shed light on interconnected biogeochemical processes in an aquifer system.</title>
        <authorList>
            <person name="Anantharaman K."/>
            <person name="Brown C.T."/>
            <person name="Hug L.A."/>
            <person name="Sharon I."/>
            <person name="Castelle C.J."/>
            <person name="Probst A.J."/>
            <person name="Thomas B.C."/>
            <person name="Singh A."/>
            <person name="Wilkins M.J."/>
            <person name="Karaoz U."/>
            <person name="Brodie E.L."/>
            <person name="Williams K.H."/>
            <person name="Hubbard S.S."/>
            <person name="Banfield J.F."/>
        </authorList>
    </citation>
    <scope>NUCLEOTIDE SEQUENCE [LARGE SCALE GENOMIC DNA]</scope>
</reference>
<name>A0A1G2EEY1_9BACT</name>
<protein>
    <submittedName>
        <fullName evidence="1">Uncharacterized protein</fullName>
    </submittedName>
</protein>
<evidence type="ECO:0000313" key="1">
    <source>
        <dbReference type="EMBL" id="OGZ24346.1"/>
    </source>
</evidence>
<dbReference type="EMBL" id="MHMH01000013">
    <property type="protein sequence ID" value="OGZ24346.1"/>
    <property type="molecule type" value="Genomic_DNA"/>
</dbReference>
<comment type="caution">
    <text evidence="1">The sequence shown here is derived from an EMBL/GenBank/DDBJ whole genome shotgun (WGS) entry which is preliminary data.</text>
</comment>
<dbReference type="Proteomes" id="UP000178647">
    <property type="component" value="Unassembled WGS sequence"/>
</dbReference>